<dbReference type="Gene3D" id="2.130.10.10">
    <property type="entry name" value="YVTN repeat-like/Quinoprotein amine dehydrogenase"/>
    <property type="match status" value="2"/>
</dbReference>
<protein>
    <recommendedName>
        <fullName evidence="6">Small-subunit processome Utp12 domain-containing protein</fullName>
    </recommendedName>
</protein>
<dbReference type="EMBL" id="JAWQEG010000802">
    <property type="protein sequence ID" value="KAK3885407.1"/>
    <property type="molecule type" value="Genomic_DNA"/>
</dbReference>
<evidence type="ECO:0000256" key="5">
    <source>
        <dbReference type="SAM" id="MobiDB-lite"/>
    </source>
</evidence>
<keyword evidence="2" id="KW-0539">Nucleus</keyword>
<evidence type="ECO:0000256" key="3">
    <source>
        <dbReference type="ARBA" id="ARBA00038335"/>
    </source>
</evidence>
<accession>A0AAE1G5I5</accession>
<evidence type="ECO:0000256" key="1">
    <source>
        <dbReference type="ARBA" id="ARBA00004123"/>
    </source>
</evidence>
<dbReference type="Pfam" id="PF04003">
    <property type="entry name" value="Utp12"/>
    <property type="match status" value="1"/>
</dbReference>
<keyword evidence="8" id="KW-1185">Reference proteome</keyword>
<feature type="region of interest" description="Disordered" evidence="5">
    <location>
        <begin position="357"/>
        <end position="415"/>
    </location>
</feature>
<feature type="compositionally biased region" description="Acidic residues" evidence="5">
    <location>
        <begin position="644"/>
        <end position="662"/>
    </location>
</feature>
<feature type="region of interest" description="Disordered" evidence="5">
    <location>
        <begin position="581"/>
        <end position="731"/>
    </location>
</feature>
<dbReference type="InterPro" id="IPR007148">
    <property type="entry name" value="SSU_processome_Utp12"/>
</dbReference>
<dbReference type="Proteomes" id="UP001286313">
    <property type="component" value="Unassembled WGS sequence"/>
</dbReference>
<dbReference type="PANTHER" id="PTHR44267:SF1">
    <property type="entry name" value="WD REPEAT-CONTAINING PROTEIN 43"/>
    <property type="match status" value="1"/>
</dbReference>
<organism evidence="7 8">
    <name type="scientific">Petrolisthes cinctipes</name>
    <name type="common">Flat porcelain crab</name>
    <dbReference type="NCBI Taxonomy" id="88211"/>
    <lineage>
        <taxon>Eukaryota</taxon>
        <taxon>Metazoa</taxon>
        <taxon>Ecdysozoa</taxon>
        <taxon>Arthropoda</taxon>
        <taxon>Crustacea</taxon>
        <taxon>Multicrustacea</taxon>
        <taxon>Malacostraca</taxon>
        <taxon>Eumalacostraca</taxon>
        <taxon>Eucarida</taxon>
        <taxon>Decapoda</taxon>
        <taxon>Pleocyemata</taxon>
        <taxon>Anomura</taxon>
        <taxon>Galatheoidea</taxon>
        <taxon>Porcellanidae</taxon>
        <taxon>Petrolisthes</taxon>
    </lineage>
</organism>
<evidence type="ECO:0000256" key="4">
    <source>
        <dbReference type="PROSITE-ProRule" id="PRU00221"/>
    </source>
</evidence>
<gene>
    <name evidence="7" type="ORF">Pcinc_010376</name>
</gene>
<comment type="subcellular location">
    <subcellularLocation>
        <location evidence="1">Nucleus</location>
    </subcellularLocation>
</comment>
<dbReference type="InterPro" id="IPR015943">
    <property type="entry name" value="WD40/YVTN_repeat-like_dom_sf"/>
</dbReference>
<comment type="caution">
    <text evidence="7">The sequence shown here is derived from an EMBL/GenBank/DDBJ whole genome shotgun (WGS) entry which is preliminary data.</text>
</comment>
<comment type="similarity">
    <text evidence="3">Belongs to the UTP5 family.</text>
</comment>
<dbReference type="AlphaFoldDB" id="A0AAE1G5I5"/>
<dbReference type="InterPro" id="IPR052414">
    <property type="entry name" value="U3_snoRNA-assoc_WDR"/>
</dbReference>
<dbReference type="InterPro" id="IPR036322">
    <property type="entry name" value="WD40_repeat_dom_sf"/>
</dbReference>
<evidence type="ECO:0000256" key="2">
    <source>
        <dbReference type="ARBA" id="ARBA00023242"/>
    </source>
</evidence>
<name>A0AAE1G5I5_PETCI</name>
<feature type="compositionally biased region" description="Acidic residues" evidence="5">
    <location>
        <begin position="671"/>
        <end position="723"/>
    </location>
</feature>
<dbReference type="SUPFAM" id="SSF50978">
    <property type="entry name" value="WD40 repeat-like"/>
    <property type="match status" value="1"/>
</dbReference>
<dbReference type="PANTHER" id="PTHR44267">
    <property type="entry name" value="WD REPEAT-CONTAINING PROTEIN 43"/>
    <property type="match status" value="1"/>
</dbReference>
<proteinExistence type="inferred from homology"/>
<feature type="compositionally biased region" description="Acidic residues" evidence="5">
    <location>
        <begin position="597"/>
        <end position="606"/>
    </location>
</feature>
<reference evidence="7" key="1">
    <citation type="submission" date="2023-10" db="EMBL/GenBank/DDBJ databases">
        <title>Genome assemblies of two species of porcelain crab, Petrolisthes cinctipes and Petrolisthes manimaculis (Anomura: Porcellanidae).</title>
        <authorList>
            <person name="Angst P."/>
        </authorList>
    </citation>
    <scope>NUCLEOTIDE SEQUENCE</scope>
    <source>
        <strain evidence="7">PB745_01</strain>
        <tissue evidence="7">Gill</tissue>
    </source>
</reference>
<evidence type="ECO:0000313" key="7">
    <source>
        <dbReference type="EMBL" id="KAK3885407.1"/>
    </source>
</evidence>
<evidence type="ECO:0000313" key="8">
    <source>
        <dbReference type="Proteomes" id="UP001286313"/>
    </source>
</evidence>
<evidence type="ECO:0000259" key="6">
    <source>
        <dbReference type="Pfam" id="PF04003"/>
    </source>
</evidence>
<keyword evidence="4" id="KW-0853">WD repeat</keyword>
<dbReference type="InterPro" id="IPR001680">
    <property type="entry name" value="WD40_rpt"/>
</dbReference>
<sequence length="731" mass="81398">MSVGNGTLLTFSPEGERLAQSGVDGVLKIWDVRTGQLEQEYQPAAHLVAGATCIKFSPVAHQCNGEAEESTPGKKKKKKKKDVAYEQRYSLVAMGSKNGNVLLYSPENRELVTQLSHSPPHPILDIAWLSPTRLFSLANDTLVLWNVNTGKRVYTCEVSSGVVSICAFGAKEVCVGSSKIQDIRVMKKGDIGTAKERKNFTGHTSKTIQLLPILGTDVATKYFFSAAKDDRFIYAWNLNGEGEEPCANFLVKDAVYSMAVGSGTQDNVVSLAVTTRKGALVYFTEHLNGNLQKRVVKLKGKLTVCSESDGVKQPVPILASCFLNDIENSIMIVYGNASFMKFERLKVEQLTGKQELVRQVKTASSSSSRGMEKKPSKTVTPKVTEEANILGPSNITLPEGGEAKRKRDDPDGKATLPMEERLSALAIDKVTPHSTLHGPRSDDQVHLLLQGLQSKDHQLLHPVLSCNSSEVINNTVKRLPSQAVAPLLRYLQQAIEDKGVRHYSYVPWLRGVLYHHMSFLSTLPDREALVLPFYRLAMSTMSSLVQMMQLQARLDLLLTHVTTRHQGAKEQQQDHPALLTYEDDSSSDDYLLPGASESEDNWDELSEFGGDINGHTDDSDMEVDPDATTSSSKNKRKKDSASSPDDDDDDDDDEPTALESDSESNSKDNDNQDSECESEEEEEEEKENEEEVDEEEEEEEEEENEEDEEEDEEEEEENEDEEEERRGRRRN</sequence>
<dbReference type="GO" id="GO:0000462">
    <property type="term" value="P:maturation of SSU-rRNA from tricistronic rRNA transcript (SSU-rRNA, 5.8S rRNA, LSU-rRNA)"/>
    <property type="evidence" value="ECO:0007669"/>
    <property type="project" value="TreeGrafter"/>
</dbReference>
<feature type="domain" description="Small-subunit processome Utp12" evidence="6">
    <location>
        <begin position="456"/>
        <end position="558"/>
    </location>
</feature>
<feature type="repeat" description="WD" evidence="4">
    <location>
        <begin position="9"/>
        <end position="40"/>
    </location>
</feature>
<feature type="compositionally biased region" description="Basic and acidic residues" evidence="5">
    <location>
        <begin position="401"/>
        <end position="415"/>
    </location>
</feature>
<dbReference type="PROSITE" id="PS50082">
    <property type="entry name" value="WD_REPEATS_2"/>
    <property type="match status" value="1"/>
</dbReference>
<dbReference type="GO" id="GO:0005730">
    <property type="term" value="C:nucleolus"/>
    <property type="evidence" value="ECO:0007669"/>
    <property type="project" value="TreeGrafter"/>
</dbReference>